<organism evidence="2 3">
    <name type="scientific">Diceros bicornis minor</name>
    <name type="common">South-central black rhinoceros</name>
    <dbReference type="NCBI Taxonomy" id="77932"/>
    <lineage>
        <taxon>Eukaryota</taxon>
        <taxon>Metazoa</taxon>
        <taxon>Chordata</taxon>
        <taxon>Craniata</taxon>
        <taxon>Vertebrata</taxon>
        <taxon>Euteleostomi</taxon>
        <taxon>Mammalia</taxon>
        <taxon>Eutheria</taxon>
        <taxon>Laurasiatheria</taxon>
        <taxon>Perissodactyla</taxon>
        <taxon>Rhinocerotidae</taxon>
        <taxon>Diceros</taxon>
    </lineage>
</organism>
<keyword evidence="3" id="KW-1185">Reference proteome</keyword>
<dbReference type="Proteomes" id="UP000551758">
    <property type="component" value="Unassembled WGS sequence"/>
</dbReference>
<sequence>MEHRPKVVDIPNSSSKPSEKELVVSPEPQKSPADLKMKTSSQTKKKKQHTKSPIALLVVRVMGKNYVNKKGFMNSLPCLRIVTVVMTSSLGKSFFVMKEGKNDKNKSSAEARKFESVLFQFSSGSKSSVRNYGEQQALKRKLHIFGKMNLGSRISFFKNTKQQFQVPLHPPWEASKK</sequence>
<protein>
    <submittedName>
        <fullName evidence="2">Uncharacterized protein</fullName>
    </submittedName>
</protein>
<accession>A0A7J7ECH3</accession>
<dbReference type="EMBL" id="JACDTQ010003641">
    <property type="protein sequence ID" value="KAF5913510.1"/>
    <property type="molecule type" value="Genomic_DNA"/>
</dbReference>
<evidence type="ECO:0000313" key="3">
    <source>
        <dbReference type="Proteomes" id="UP000551758"/>
    </source>
</evidence>
<evidence type="ECO:0000313" key="2">
    <source>
        <dbReference type="EMBL" id="KAF5913510.1"/>
    </source>
</evidence>
<comment type="caution">
    <text evidence="2">The sequence shown here is derived from an EMBL/GenBank/DDBJ whole genome shotgun (WGS) entry which is preliminary data.</text>
</comment>
<dbReference type="AlphaFoldDB" id="A0A7J7ECH3"/>
<gene>
    <name evidence="2" type="ORF">HPG69_017128</name>
</gene>
<evidence type="ECO:0000256" key="1">
    <source>
        <dbReference type="SAM" id="MobiDB-lite"/>
    </source>
</evidence>
<reference evidence="2 3" key="1">
    <citation type="journal article" date="2020" name="Mol. Biol. Evol.">
        <title>Interspecific Gene Flow and the Evolution of Specialization in Black and White Rhinoceros.</title>
        <authorList>
            <person name="Moodley Y."/>
            <person name="Westbury M.V."/>
            <person name="Russo I.M."/>
            <person name="Gopalakrishnan S."/>
            <person name="Rakotoarivelo A."/>
            <person name="Olsen R.A."/>
            <person name="Prost S."/>
            <person name="Tunstall T."/>
            <person name="Ryder O.A."/>
            <person name="Dalen L."/>
            <person name="Bruford M.W."/>
        </authorList>
    </citation>
    <scope>NUCLEOTIDE SEQUENCE [LARGE SCALE GENOMIC DNA]</scope>
    <source>
        <strain evidence="2">SBR-YM</strain>
        <tissue evidence="2">Skin</tissue>
    </source>
</reference>
<name>A0A7J7ECH3_DICBM</name>
<proteinExistence type="predicted"/>
<feature type="region of interest" description="Disordered" evidence="1">
    <location>
        <begin position="1"/>
        <end position="51"/>
    </location>
</feature>